<gene>
    <name evidence="2" type="ORF">EYF80_025830</name>
</gene>
<protein>
    <submittedName>
        <fullName evidence="2">Uncharacterized protein</fullName>
    </submittedName>
</protein>
<reference evidence="2 3" key="1">
    <citation type="submission" date="2019-03" db="EMBL/GenBank/DDBJ databases">
        <title>First draft genome of Liparis tanakae, snailfish: a comprehensive survey of snailfish specific genes.</title>
        <authorList>
            <person name="Kim W."/>
            <person name="Song I."/>
            <person name="Jeong J.-H."/>
            <person name="Kim D."/>
            <person name="Kim S."/>
            <person name="Ryu S."/>
            <person name="Song J.Y."/>
            <person name="Lee S.K."/>
        </authorList>
    </citation>
    <scope>NUCLEOTIDE SEQUENCE [LARGE SCALE GENOMIC DNA]</scope>
    <source>
        <tissue evidence="2">Muscle</tissue>
    </source>
</reference>
<feature type="compositionally biased region" description="Basic and acidic residues" evidence="1">
    <location>
        <begin position="1"/>
        <end position="19"/>
    </location>
</feature>
<feature type="region of interest" description="Disordered" evidence="1">
    <location>
        <begin position="78"/>
        <end position="102"/>
    </location>
</feature>
<evidence type="ECO:0000256" key="1">
    <source>
        <dbReference type="SAM" id="MobiDB-lite"/>
    </source>
</evidence>
<sequence length="102" mass="11321">MDLGQNRETEINKIPKDHPAPSTSSVKRKMADDDDSDHHQLSSHKKKSVRKTSAAPPTGSTWLRRVLILLCCAVTRDATPPLVNTRPSTPDPSQKLNLNRTI</sequence>
<proteinExistence type="predicted"/>
<dbReference type="AlphaFoldDB" id="A0A4Z2HDM5"/>
<keyword evidence="3" id="KW-1185">Reference proteome</keyword>
<evidence type="ECO:0000313" key="2">
    <source>
        <dbReference type="EMBL" id="TNN63988.1"/>
    </source>
</evidence>
<feature type="region of interest" description="Disordered" evidence="1">
    <location>
        <begin position="1"/>
        <end position="58"/>
    </location>
</feature>
<evidence type="ECO:0000313" key="3">
    <source>
        <dbReference type="Proteomes" id="UP000314294"/>
    </source>
</evidence>
<feature type="compositionally biased region" description="Basic residues" evidence="1">
    <location>
        <begin position="41"/>
        <end position="50"/>
    </location>
</feature>
<dbReference type="Proteomes" id="UP000314294">
    <property type="component" value="Unassembled WGS sequence"/>
</dbReference>
<name>A0A4Z2HDM5_9TELE</name>
<dbReference type="EMBL" id="SRLO01000261">
    <property type="protein sequence ID" value="TNN63988.1"/>
    <property type="molecule type" value="Genomic_DNA"/>
</dbReference>
<comment type="caution">
    <text evidence="2">The sequence shown here is derived from an EMBL/GenBank/DDBJ whole genome shotgun (WGS) entry which is preliminary data.</text>
</comment>
<accession>A0A4Z2HDM5</accession>
<feature type="compositionally biased region" description="Polar residues" evidence="1">
    <location>
        <begin position="85"/>
        <end position="102"/>
    </location>
</feature>
<organism evidence="2 3">
    <name type="scientific">Liparis tanakae</name>
    <name type="common">Tanaka's snailfish</name>
    <dbReference type="NCBI Taxonomy" id="230148"/>
    <lineage>
        <taxon>Eukaryota</taxon>
        <taxon>Metazoa</taxon>
        <taxon>Chordata</taxon>
        <taxon>Craniata</taxon>
        <taxon>Vertebrata</taxon>
        <taxon>Euteleostomi</taxon>
        <taxon>Actinopterygii</taxon>
        <taxon>Neopterygii</taxon>
        <taxon>Teleostei</taxon>
        <taxon>Neoteleostei</taxon>
        <taxon>Acanthomorphata</taxon>
        <taxon>Eupercaria</taxon>
        <taxon>Perciformes</taxon>
        <taxon>Cottioidei</taxon>
        <taxon>Cottales</taxon>
        <taxon>Liparidae</taxon>
        <taxon>Liparis</taxon>
    </lineage>
</organism>